<dbReference type="GO" id="GO:0003700">
    <property type="term" value="F:DNA-binding transcription factor activity"/>
    <property type="evidence" value="ECO:0007669"/>
    <property type="project" value="InterPro"/>
</dbReference>
<proteinExistence type="predicted"/>
<dbReference type="InterPro" id="IPR000835">
    <property type="entry name" value="HTH_MarR-typ"/>
</dbReference>
<dbReference type="Proteomes" id="UP000585507">
    <property type="component" value="Unassembled WGS sequence"/>
</dbReference>
<protein>
    <submittedName>
        <fullName evidence="2">DNA-binding MarR family transcriptional regulator</fullName>
    </submittedName>
</protein>
<sequence length="154" mass="16540">MKKPDRTAAGDAFAAFSMSVIRLSAHLSAEGDALAKPSGQTSARWQVLAAASHANMSVADIGRILGLARQGVQRIADLLEAEGLVRYEENPAHQRAKLLVLTSEGETTLHDIQTRQAAWADALGAEFRAEDLRATTEVLARVLDGLARPKASRR</sequence>
<dbReference type="GO" id="GO:0006950">
    <property type="term" value="P:response to stress"/>
    <property type="evidence" value="ECO:0007669"/>
    <property type="project" value="TreeGrafter"/>
</dbReference>
<dbReference type="RefSeq" id="WP_018327948.1">
    <property type="nucleotide sequence ID" value="NZ_JACHBK010000004.1"/>
</dbReference>
<dbReference type="PROSITE" id="PS50995">
    <property type="entry name" value="HTH_MARR_2"/>
    <property type="match status" value="1"/>
</dbReference>
<gene>
    <name evidence="2" type="ORF">GGD55_002071</name>
</gene>
<dbReference type="EMBL" id="JACHBK010000004">
    <property type="protein sequence ID" value="MBB5535377.1"/>
    <property type="molecule type" value="Genomic_DNA"/>
</dbReference>
<dbReference type="SUPFAM" id="SSF46785">
    <property type="entry name" value="Winged helix' DNA-binding domain"/>
    <property type="match status" value="1"/>
</dbReference>
<comment type="caution">
    <text evidence="2">The sequence shown here is derived from an EMBL/GenBank/DDBJ whole genome shotgun (WGS) entry which is preliminary data.</text>
</comment>
<dbReference type="PANTHER" id="PTHR33164">
    <property type="entry name" value="TRANSCRIPTIONAL REGULATOR, MARR FAMILY"/>
    <property type="match status" value="1"/>
</dbReference>
<evidence type="ECO:0000259" key="1">
    <source>
        <dbReference type="PROSITE" id="PS50995"/>
    </source>
</evidence>
<dbReference type="SMART" id="SM00347">
    <property type="entry name" value="HTH_MARR"/>
    <property type="match status" value="1"/>
</dbReference>
<organism evidence="2 3">
    <name type="scientific">Rhizobium giardinii</name>
    <dbReference type="NCBI Taxonomy" id="56731"/>
    <lineage>
        <taxon>Bacteria</taxon>
        <taxon>Pseudomonadati</taxon>
        <taxon>Pseudomonadota</taxon>
        <taxon>Alphaproteobacteria</taxon>
        <taxon>Hyphomicrobiales</taxon>
        <taxon>Rhizobiaceae</taxon>
        <taxon>Rhizobium/Agrobacterium group</taxon>
        <taxon>Rhizobium</taxon>
    </lineage>
</organism>
<name>A0A7W8UBB7_9HYPH</name>
<feature type="domain" description="HTH marR-type" evidence="1">
    <location>
        <begin position="13"/>
        <end position="144"/>
    </location>
</feature>
<reference evidence="2 3" key="1">
    <citation type="submission" date="2020-08" db="EMBL/GenBank/DDBJ databases">
        <title>Genomic Encyclopedia of Type Strains, Phase IV (KMG-V): Genome sequencing to study the core and pangenomes of soil and plant-associated prokaryotes.</title>
        <authorList>
            <person name="Whitman W."/>
        </authorList>
    </citation>
    <scope>NUCLEOTIDE SEQUENCE [LARGE SCALE GENOMIC DNA]</scope>
    <source>
        <strain evidence="2 3">SEMIA 4084</strain>
    </source>
</reference>
<accession>A0A7W8UBB7</accession>
<keyword evidence="3" id="KW-1185">Reference proteome</keyword>
<dbReference type="PANTHER" id="PTHR33164:SF43">
    <property type="entry name" value="HTH-TYPE TRANSCRIPTIONAL REPRESSOR YETL"/>
    <property type="match status" value="1"/>
</dbReference>
<keyword evidence="2" id="KW-0238">DNA-binding</keyword>
<evidence type="ECO:0000313" key="2">
    <source>
        <dbReference type="EMBL" id="MBB5535377.1"/>
    </source>
</evidence>
<dbReference type="GO" id="GO:0003677">
    <property type="term" value="F:DNA binding"/>
    <property type="evidence" value="ECO:0007669"/>
    <property type="project" value="UniProtKB-KW"/>
</dbReference>
<dbReference type="InterPro" id="IPR039422">
    <property type="entry name" value="MarR/SlyA-like"/>
</dbReference>
<dbReference type="InterPro" id="IPR036388">
    <property type="entry name" value="WH-like_DNA-bd_sf"/>
</dbReference>
<dbReference type="AlphaFoldDB" id="A0A7W8UBB7"/>
<dbReference type="Gene3D" id="1.10.10.10">
    <property type="entry name" value="Winged helix-like DNA-binding domain superfamily/Winged helix DNA-binding domain"/>
    <property type="match status" value="1"/>
</dbReference>
<dbReference type="InterPro" id="IPR036390">
    <property type="entry name" value="WH_DNA-bd_sf"/>
</dbReference>
<evidence type="ECO:0000313" key="3">
    <source>
        <dbReference type="Proteomes" id="UP000585507"/>
    </source>
</evidence>
<dbReference type="Pfam" id="PF12802">
    <property type="entry name" value="MarR_2"/>
    <property type="match status" value="1"/>
</dbReference>